<name>A0AAE3E961_9FIRM</name>
<comment type="caution">
    <text evidence="2">The sequence shown here is derived from an EMBL/GenBank/DDBJ whole genome shotgun (WGS) entry which is preliminary data.</text>
</comment>
<accession>A0AAE3E961</accession>
<evidence type="ECO:0000256" key="1">
    <source>
        <dbReference type="ARBA" id="ARBA00005397"/>
    </source>
</evidence>
<evidence type="ECO:0000313" key="3">
    <source>
        <dbReference type="Proteomes" id="UP001198182"/>
    </source>
</evidence>
<dbReference type="PANTHER" id="PTHR39161:SF1">
    <property type="entry name" value="ADAPTER PROTEIN MECA 1"/>
    <property type="match status" value="1"/>
</dbReference>
<dbReference type="PANTHER" id="PTHR39161">
    <property type="entry name" value="ADAPTER PROTEIN MECA"/>
    <property type="match status" value="1"/>
</dbReference>
<evidence type="ECO:0000313" key="2">
    <source>
        <dbReference type="EMBL" id="MCC2229670.1"/>
    </source>
</evidence>
<dbReference type="RefSeq" id="WP_308452457.1">
    <property type="nucleotide sequence ID" value="NZ_JAJEQR010000003.1"/>
</dbReference>
<proteinExistence type="inferred from homology"/>
<comment type="similarity">
    <text evidence="1">Belongs to the MecA family.</text>
</comment>
<dbReference type="Pfam" id="PF05389">
    <property type="entry name" value="MecA"/>
    <property type="match status" value="1"/>
</dbReference>
<dbReference type="AlphaFoldDB" id="A0AAE3E961"/>
<sequence>MKIERISENQIRCTLNRGDLQERQLSIKEFAYGTPKARSLFREMMQKASVEVGFDANNIPLMIEAIPLSGEGIMLIITRIEDPEELDTRFARFAPTLEEDAEEALTGPDSSLAYTTGAEDILQALGSLLGTEKEQPQTAAGEVSRCFQFRSLDHIIQAAEVLRPIYHGQNNLFRHPGSGSYYLIVRKSSHSPEEFNKICNILSEYGEKLKNSEGSELYYEEHYDCLIPDQALQSF</sequence>
<dbReference type="InterPro" id="IPR038471">
    <property type="entry name" value="MecA_C_sf"/>
</dbReference>
<organism evidence="2 3">
    <name type="scientific">Hominifimenecus microfluidus</name>
    <dbReference type="NCBI Taxonomy" id="2885348"/>
    <lineage>
        <taxon>Bacteria</taxon>
        <taxon>Bacillati</taxon>
        <taxon>Bacillota</taxon>
        <taxon>Clostridia</taxon>
        <taxon>Lachnospirales</taxon>
        <taxon>Lachnospiraceae</taxon>
        <taxon>Hominifimenecus</taxon>
    </lineage>
</organism>
<reference evidence="2" key="1">
    <citation type="submission" date="2021-10" db="EMBL/GenBank/DDBJ databases">
        <title>Anaerobic single-cell dispensing facilitates the cultivation of human gut bacteria.</title>
        <authorList>
            <person name="Afrizal A."/>
        </authorList>
    </citation>
    <scope>NUCLEOTIDE SEQUENCE</scope>
    <source>
        <strain evidence="2">CLA-AA-H215</strain>
    </source>
</reference>
<dbReference type="InterPro" id="IPR008681">
    <property type="entry name" value="Neg-reg_MecA"/>
</dbReference>
<dbReference type="Gene3D" id="3.30.70.1950">
    <property type="match status" value="1"/>
</dbReference>
<keyword evidence="3" id="KW-1185">Reference proteome</keyword>
<dbReference type="Proteomes" id="UP001198182">
    <property type="component" value="Unassembled WGS sequence"/>
</dbReference>
<dbReference type="EMBL" id="JAJEQR010000003">
    <property type="protein sequence ID" value="MCC2229670.1"/>
    <property type="molecule type" value="Genomic_DNA"/>
</dbReference>
<gene>
    <name evidence="2" type="ORF">LKD81_01460</name>
</gene>
<protein>
    <submittedName>
        <fullName evidence="2">Adaptor protein MecA</fullName>
    </submittedName>
</protein>